<feature type="domain" description="FANCL C-terminal" evidence="1">
    <location>
        <begin position="237"/>
        <end position="312"/>
    </location>
</feature>
<organism evidence="4 5">
    <name type="scientific">Protea cynaroides</name>
    <dbReference type="NCBI Taxonomy" id="273540"/>
    <lineage>
        <taxon>Eukaryota</taxon>
        <taxon>Viridiplantae</taxon>
        <taxon>Streptophyta</taxon>
        <taxon>Embryophyta</taxon>
        <taxon>Tracheophyta</taxon>
        <taxon>Spermatophyta</taxon>
        <taxon>Magnoliopsida</taxon>
        <taxon>Proteales</taxon>
        <taxon>Proteaceae</taxon>
        <taxon>Protea</taxon>
    </lineage>
</organism>
<dbReference type="Pfam" id="PF18890">
    <property type="entry name" value="FANCL_d2"/>
    <property type="match status" value="1"/>
</dbReference>
<dbReference type="InterPro" id="IPR026848">
    <property type="entry name" value="Fancl"/>
</dbReference>
<dbReference type="PANTHER" id="PTHR13206:SF0">
    <property type="entry name" value="E3 UBIQUITIN-PROTEIN LIGASE FANCL"/>
    <property type="match status" value="1"/>
</dbReference>
<dbReference type="InterPro" id="IPR044037">
    <property type="entry name" value="FANCL_d3"/>
</dbReference>
<evidence type="ECO:0000259" key="1">
    <source>
        <dbReference type="Pfam" id="PF11793"/>
    </source>
</evidence>
<sequence length="316" mass="36362">MEMEANIISCRTSEVHLEEGRNWIIKAYIEQSQSTEMALSSCFYPSVYSEVEDVGWEHLVRLGEDLTSLSFRILDKKRQVHIMEIRLSPNYPKCPPSISADVPYLFELKWSINSRLKDAVHQFCEHLEKLQEFWSTLENIDRVLWVIDPRQPSRATSYRKINLGNDCYIVLFINAYDPRSLPECRFLGPDSIIDSMRKKWRSNGKRWMKDKPFSENLACVLETLLPGPPDIQKDNQKFECGICYAQYLPIDDDLGAKSGSAPDYSCDNANCSRAFHSLCLGDWLRSITTTRQSFDVLFGSCPYCSEPVAVKVNAKE</sequence>
<dbReference type="InterPro" id="IPR016135">
    <property type="entry name" value="UBQ-conjugating_enzyme/RWD"/>
</dbReference>
<dbReference type="Gene3D" id="3.30.40.10">
    <property type="entry name" value="Zinc/RING finger domain, C3HC4 (zinc finger)"/>
    <property type="match status" value="1"/>
</dbReference>
<dbReference type="CDD" id="cd23832">
    <property type="entry name" value="DRWD-C_FANCL"/>
    <property type="match status" value="1"/>
</dbReference>
<feature type="domain" description="FANCL UBC-like" evidence="3">
    <location>
        <begin position="132"/>
        <end position="226"/>
    </location>
</feature>
<dbReference type="OrthoDB" id="10263265at2759"/>
<dbReference type="GO" id="GO:0043240">
    <property type="term" value="C:Fanconi anaemia nuclear complex"/>
    <property type="evidence" value="ECO:0007669"/>
    <property type="project" value="InterPro"/>
</dbReference>
<dbReference type="InterPro" id="IPR043898">
    <property type="entry name" value="FANCL_d2"/>
</dbReference>
<dbReference type="CDD" id="cd16490">
    <property type="entry name" value="RING-CH-C4HC3_FANCL"/>
    <property type="match status" value="1"/>
</dbReference>
<dbReference type="GO" id="GO:0006513">
    <property type="term" value="P:protein monoubiquitination"/>
    <property type="evidence" value="ECO:0007669"/>
    <property type="project" value="TreeGrafter"/>
</dbReference>
<dbReference type="Pfam" id="PF11793">
    <property type="entry name" value="FANCL_C"/>
    <property type="match status" value="1"/>
</dbReference>
<dbReference type="Gene3D" id="3.10.110.20">
    <property type="entry name" value="RWD domain-like"/>
    <property type="match status" value="1"/>
</dbReference>
<dbReference type="GO" id="GO:0061630">
    <property type="term" value="F:ubiquitin protein ligase activity"/>
    <property type="evidence" value="ECO:0007669"/>
    <property type="project" value="TreeGrafter"/>
</dbReference>
<dbReference type="Pfam" id="PF18891">
    <property type="entry name" value="FANCL_d3"/>
    <property type="match status" value="1"/>
</dbReference>
<dbReference type="PANTHER" id="PTHR13206">
    <property type="entry name" value="UBIQUITIN LIGASE PROTEIN PHF9 FANCONI ANEMIA GROUP L PROTEIN"/>
    <property type="match status" value="1"/>
</dbReference>
<dbReference type="GO" id="GO:0036297">
    <property type="term" value="P:interstrand cross-link repair"/>
    <property type="evidence" value="ECO:0007669"/>
    <property type="project" value="InterPro"/>
</dbReference>
<proteinExistence type="predicted"/>
<evidence type="ECO:0000259" key="2">
    <source>
        <dbReference type="Pfam" id="PF18890"/>
    </source>
</evidence>
<accession>A0A9Q0H918</accession>
<feature type="domain" description="FANCL UBC-like" evidence="2">
    <location>
        <begin position="43"/>
        <end position="130"/>
    </location>
</feature>
<evidence type="ECO:0000259" key="3">
    <source>
        <dbReference type="Pfam" id="PF18891"/>
    </source>
</evidence>
<dbReference type="EMBL" id="JAMYWD010000008">
    <property type="protein sequence ID" value="KAJ4962196.1"/>
    <property type="molecule type" value="Genomic_DNA"/>
</dbReference>
<name>A0A9Q0H918_9MAGN</name>
<evidence type="ECO:0000313" key="4">
    <source>
        <dbReference type="EMBL" id="KAJ4962196.1"/>
    </source>
</evidence>
<dbReference type="InterPro" id="IPR013083">
    <property type="entry name" value="Znf_RING/FYVE/PHD"/>
</dbReference>
<dbReference type="AlphaFoldDB" id="A0A9Q0H918"/>
<dbReference type="Gene3D" id="3.10.110.10">
    <property type="entry name" value="Ubiquitin Conjugating Enzyme"/>
    <property type="match status" value="1"/>
</dbReference>
<keyword evidence="5" id="KW-1185">Reference proteome</keyword>
<comment type="caution">
    <text evidence="4">The sequence shown here is derived from an EMBL/GenBank/DDBJ whole genome shotgun (WGS) entry which is preliminary data.</text>
</comment>
<dbReference type="InterPro" id="IPR043003">
    <property type="entry name" value="FANCL_d3_sf"/>
</dbReference>
<dbReference type="Proteomes" id="UP001141806">
    <property type="component" value="Unassembled WGS sequence"/>
</dbReference>
<dbReference type="InterPro" id="IPR026850">
    <property type="entry name" value="FANCL_C"/>
</dbReference>
<dbReference type="SUPFAM" id="SSF57850">
    <property type="entry name" value="RING/U-box"/>
    <property type="match status" value="1"/>
</dbReference>
<dbReference type="CDD" id="cd23831">
    <property type="entry name" value="DRWD-N_FANCL"/>
    <property type="match status" value="1"/>
</dbReference>
<evidence type="ECO:0008006" key="6">
    <source>
        <dbReference type="Google" id="ProtNLM"/>
    </source>
</evidence>
<reference evidence="4" key="1">
    <citation type="journal article" date="2023" name="Plant J.">
        <title>The genome of the king protea, Protea cynaroides.</title>
        <authorList>
            <person name="Chang J."/>
            <person name="Duong T.A."/>
            <person name="Schoeman C."/>
            <person name="Ma X."/>
            <person name="Roodt D."/>
            <person name="Barker N."/>
            <person name="Li Z."/>
            <person name="Van de Peer Y."/>
            <person name="Mizrachi E."/>
        </authorList>
    </citation>
    <scope>NUCLEOTIDE SEQUENCE</scope>
    <source>
        <tissue evidence="4">Young leaves</tissue>
    </source>
</reference>
<evidence type="ECO:0000313" key="5">
    <source>
        <dbReference type="Proteomes" id="UP001141806"/>
    </source>
</evidence>
<protein>
    <recommendedName>
        <fullName evidence="6">E3 ubiquitin-protein ligase FANCL</fullName>
    </recommendedName>
</protein>
<gene>
    <name evidence="4" type="ORF">NE237_022135</name>
</gene>
<dbReference type="SMART" id="SM01197">
    <property type="entry name" value="FANCL_C"/>
    <property type="match status" value="1"/>
</dbReference>